<dbReference type="EMBL" id="PSQE01000002">
    <property type="protein sequence ID" value="RHN72763.1"/>
    <property type="molecule type" value="Genomic_DNA"/>
</dbReference>
<dbReference type="GO" id="GO:0003746">
    <property type="term" value="F:translation elongation factor activity"/>
    <property type="evidence" value="ECO:0007669"/>
    <property type="project" value="UniProtKB-KW"/>
</dbReference>
<dbReference type="PANTHER" id="PTHR43636">
    <property type="entry name" value="ELONGATION FACTOR G, MITOCHONDRIAL"/>
    <property type="match status" value="1"/>
</dbReference>
<dbReference type="GO" id="GO:0005525">
    <property type="term" value="F:GTP binding"/>
    <property type="evidence" value="ECO:0007669"/>
    <property type="project" value="InterPro"/>
</dbReference>
<evidence type="ECO:0000256" key="2">
    <source>
        <dbReference type="ARBA" id="ARBA00022917"/>
    </source>
</evidence>
<dbReference type="Gramene" id="rna8517">
    <property type="protein sequence ID" value="RHN72763.1"/>
    <property type="gene ID" value="gene8517"/>
</dbReference>
<dbReference type="Pfam" id="PF00009">
    <property type="entry name" value="GTP_EFTU"/>
    <property type="match status" value="1"/>
</dbReference>
<keyword evidence="2" id="KW-0648">Protein biosynthesis</keyword>
<protein>
    <submittedName>
        <fullName evidence="4">Putative P-loop containing nucleoside triphosphate hydrolase</fullName>
    </submittedName>
</protein>
<dbReference type="Gene3D" id="3.40.50.300">
    <property type="entry name" value="P-loop containing nucleotide triphosphate hydrolases"/>
    <property type="match status" value="1"/>
</dbReference>
<sequence length="243" mass="28657">MARFYSMPLLLSSSAFHLRHYSSVESAERLRNIWISGLTNPAKVTWEERFMLYTGKIEELNEARRVFERKQKEHRDFICRERRKCSELIKCTFCLRRKLSRLFLQKKVRQIISETTFKFYGGRYHFLQLETLQGNNIIPFLLALFMEWYSVIDTPGRGVDDFTTEVKRALHAFDSGAIHVLCIVGGVQSHSIAIDEQMLRYKLPRLVFINNLDHKGANPWEVLNQVKFRLMHWSLGGHRIICC</sequence>
<name>A0A396J8X2_MEDTR</name>
<dbReference type="GO" id="GO:0003924">
    <property type="term" value="F:GTPase activity"/>
    <property type="evidence" value="ECO:0007669"/>
    <property type="project" value="InterPro"/>
</dbReference>
<accession>A0A396J8X2</accession>
<feature type="domain" description="Tr-type G" evidence="3">
    <location>
        <begin position="149"/>
        <end position="231"/>
    </location>
</feature>
<evidence type="ECO:0000256" key="1">
    <source>
        <dbReference type="ARBA" id="ARBA00022768"/>
    </source>
</evidence>
<dbReference type="InterPro" id="IPR027417">
    <property type="entry name" value="P-loop_NTPase"/>
</dbReference>
<dbReference type="AlphaFoldDB" id="A0A396J8X2"/>
<evidence type="ECO:0000259" key="3">
    <source>
        <dbReference type="Pfam" id="PF00009"/>
    </source>
</evidence>
<reference evidence="4" key="1">
    <citation type="journal article" date="2018" name="Nat. Plants">
        <title>Whole-genome landscape of Medicago truncatula symbiotic genes.</title>
        <authorList>
            <person name="Pecrix Y."/>
            <person name="Gamas P."/>
            <person name="Carrere S."/>
        </authorList>
    </citation>
    <scope>NUCLEOTIDE SEQUENCE</scope>
    <source>
        <tissue evidence="4">Leaves</tissue>
    </source>
</reference>
<organism evidence="4">
    <name type="scientific">Medicago truncatula</name>
    <name type="common">Barrel medic</name>
    <name type="synonym">Medicago tribuloides</name>
    <dbReference type="NCBI Taxonomy" id="3880"/>
    <lineage>
        <taxon>Eukaryota</taxon>
        <taxon>Viridiplantae</taxon>
        <taxon>Streptophyta</taxon>
        <taxon>Embryophyta</taxon>
        <taxon>Tracheophyta</taxon>
        <taxon>Spermatophyta</taxon>
        <taxon>Magnoliopsida</taxon>
        <taxon>eudicotyledons</taxon>
        <taxon>Gunneridae</taxon>
        <taxon>Pentapetalae</taxon>
        <taxon>rosids</taxon>
        <taxon>fabids</taxon>
        <taxon>Fabales</taxon>
        <taxon>Fabaceae</taxon>
        <taxon>Papilionoideae</taxon>
        <taxon>50 kb inversion clade</taxon>
        <taxon>NPAAA clade</taxon>
        <taxon>Hologalegina</taxon>
        <taxon>IRL clade</taxon>
        <taxon>Trifolieae</taxon>
        <taxon>Medicago</taxon>
    </lineage>
</organism>
<keyword evidence="4" id="KW-0378">Hydrolase</keyword>
<dbReference type="Proteomes" id="UP000265566">
    <property type="component" value="Chromosome 2"/>
</dbReference>
<dbReference type="PANTHER" id="PTHR43636:SF2">
    <property type="entry name" value="ELONGATION FACTOR G, MITOCHONDRIAL"/>
    <property type="match status" value="1"/>
</dbReference>
<gene>
    <name evidence="4" type="ORF">MtrunA17_Chr2g0291301</name>
</gene>
<evidence type="ECO:0000313" key="4">
    <source>
        <dbReference type="EMBL" id="RHN72763.1"/>
    </source>
</evidence>
<dbReference type="InterPro" id="IPR000795">
    <property type="entry name" value="T_Tr_GTP-bd_dom"/>
</dbReference>
<dbReference type="SUPFAM" id="SSF52540">
    <property type="entry name" value="P-loop containing nucleoside triphosphate hydrolases"/>
    <property type="match status" value="1"/>
</dbReference>
<keyword evidence="1" id="KW-0251">Elongation factor</keyword>
<comment type="caution">
    <text evidence="4">The sequence shown here is derived from an EMBL/GenBank/DDBJ whole genome shotgun (WGS) entry which is preliminary data.</text>
</comment>
<proteinExistence type="predicted"/>